<gene>
    <name evidence="4" type="ORF">RDB_LOCUS127581</name>
</gene>
<comment type="caution">
    <text evidence="4">The sequence shown here is derived from an EMBL/GenBank/DDBJ whole genome shotgun (WGS) entry which is preliminary data.</text>
</comment>
<dbReference type="InterPro" id="IPR051609">
    <property type="entry name" value="NmrA/Isoflavone_reductase-like"/>
</dbReference>
<evidence type="ECO:0000313" key="5">
    <source>
        <dbReference type="Proteomes" id="UP000663827"/>
    </source>
</evidence>
<evidence type="ECO:0000259" key="3">
    <source>
        <dbReference type="Pfam" id="PF05368"/>
    </source>
</evidence>
<evidence type="ECO:0000256" key="2">
    <source>
        <dbReference type="ARBA" id="ARBA00023002"/>
    </source>
</evidence>
<dbReference type="Proteomes" id="UP000663827">
    <property type="component" value="Unassembled WGS sequence"/>
</dbReference>
<accession>A0A8H3I0Z4</accession>
<proteinExistence type="predicted"/>
<dbReference type="InterPro" id="IPR008030">
    <property type="entry name" value="NmrA-like"/>
</dbReference>
<evidence type="ECO:0000313" key="4">
    <source>
        <dbReference type="EMBL" id="CAE7190940.1"/>
    </source>
</evidence>
<dbReference type="EMBL" id="CAJNJQ010003052">
    <property type="protein sequence ID" value="CAE7190940.1"/>
    <property type="molecule type" value="Genomic_DNA"/>
</dbReference>
<dbReference type="PANTHER" id="PTHR47706">
    <property type="entry name" value="NMRA-LIKE FAMILY PROTEIN"/>
    <property type="match status" value="1"/>
</dbReference>
<evidence type="ECO:0000256" key="1">
    <source>
        <dbReference type="ARBA" id="ARBA00022857"/>
    </source>
</evidence>
<dbReference type="PANTHER" id="PTHR47706:SF9">
    <property type="entry name" value="NMRA-LIKE DOMAIN-CONTAINING PROTEIN-RELATED"/>
    <property type="match status" value="1"/>
</dbReference>
<dbReference type="Gene3D" id="3.90.25.10">
    <property type="entry name" value="UDP-galactose 4-epimerase, domain 1"/>
    <property type="match status" value="1"/>
</dbReference>
<protein>
    <recommendedName>
        <fullName evidence="3">NmrA-like domain-containing protein</fullName>
    </recommendedName>
</protein>
<organism evidence="4 5">
    <name type="scientific">Rhizoctonia solani</name>
    <dbReference type="NCBI Taxonomy" id="456999"/>
    <lineage>
        <taxon>Eukaryota</taxon>
        <taxon>Fungi</taxon>
        <taxon>Dikarya</taxon>
        <taxon>Basidiomycota</taxon>
        <taxon>Agaricomycotina</taxon>
        <taxon>Agaricomycetes</taxon>
        <taxon>Cantharellales</taxon>
        <taxon>Ceratobasidiaceae</taxon>
        <taxon>Rhizoctonia</taxon>
    </lineage>
</organism>
<dbReference type="Pfam" id="PF05368">
    <property type="entry name" value="NmrA"/>
    <property type="match status" value="1"/>
</dbReference>
<dbReference type="InterPro" id="IPR036291">
    <property type="entry name" value="NAD(P)-bd_dom_sf"/>
</dbReference>
<dbReference type="SUPFAM" id="SSF51735">
    <property type="entry name" value="NAD(P)-binding Rossmann-fold domains"/>
    <property type="match status" value="1"/>
</dbReference>
<keyword evidence="1" id="KW-0521">NADP</keyword>
<keyword evidence="2" id="KW-0560">Oxidoreductase</keyword>
<dbReference type="GO" id="GO:0016491">
    <property type="term" value="F:oxidoreductase activity"/>
    <property type="evidence" value="ECO:0007669"/>
    <property type="project" value="UniProtKB-KW"/>
</dbReference>
<feature type="domain" description="NmrA-like" evidence="3">
    <location>
        <begin position="4"/>
        <end position="239"/>
    </location>
</feature>
<sequence>MSCKVLAIVGASGNVGKVFTDMFLTTGAFQLRVLVRAASVNSPAYQEYKLRGAKIHVIDFEDEATIVEALIGVDVFISAVAGSALSAQFPLVRAASKAGVGVFFPSEYGSELEEDNPWPFNQIQKNVRKTARELGLPIAILENAAFPELLITSEFGWSFAEKKVTMWGDGNTKVGWTTIRSVADWLTHVLKTVPFEQLGNGRFKIQAASYTYNEIVTLWEQKHNDRLEVERRPLKEMEDRFAADYNDVFAMVVLELASGRMNIDGKDNSMYPDWLPDTVESIL</sequence>
<dbReference type="AlphaFoldDB" id="A0A8H3I0Z4"/>
<dbReference type="Gene3D" id="3.40.50.720">
    <property type="entry name" value="NAD(P)-binding Rossmann-like Domain"/>
    <property type="match status" value="1"/>
</dbReference>
<name>A0A8H3I0Z4_9AGAM</name>
<reference evidence="4" key="1">
    <citation type="submission" date="2021-01" db="EMBL/GenBank/DDBJ databases">
        <authorList>
            <person name="Kaushik A."/>
        </authorList>
    </citation>
    <scope>NUCLEOTIDE SEQUENCE</scope>
    <source>
        <strain evidence="4">AG5</strain>
    </source>
</reference>